<sequence>MASCPSLTLSKIFSHILVNLLGLNPSNRSQDPLRSARIPTEAVVDPSRRSREVSLTINLYISAVPAVGLPDVYVLHGRGCSAKRKDTGCQITL</sequence>
<dbReference type="Proteomes" id="UP000325579">
    <property type="component" value="Unassembled WGS sequence"/>
</dbReference>
<accession>A0A5N7DRP8</accession>
<evidence type="ECO:0000313" key="1">
    <source>
        <dbReference type="EMBL" id="KAE8409131.1"/>
    </source>
</evidence>
<protein>
    <submittedName>
        <fullName evidence="1">Uncharacterized protein</fullName>
    </submittedName>
</protein>
<dbReference type="AlphaFoldDB" id="A0A5N7DRP8"/>
<proteinExistence type="predicted"/>
<gene>
    <name evidence="1" type="ORF">BDV37DRAFT_109258</name>
</gene>
<evidence type="ECO:0000313" key="2">
    <source>
        <dbReference type="Proteomes" id="UP000325579"/>
    </source>
</evidence>
<organism evidence="1 2">
    <name type="scientific">Aspergillus pseudonomiae</name>
    <dbReference type="NCBI Taxonomy" id="1506151"/>
    <lineage>
        <taxon>Eukaryota</taxon>
        <taxon>Fungi</taxon>
        <taxon>Dikarya</taxon>
        <taxon>Ascomycota</taxon>
        <taxon>Pezizomycotina</taxon>
        <taxon>Eurotiomycetes</taxon>
        <taxon>Eurotiomycetidae</taxon>
        <taxon>Eurotiales</taxon>
        <taxon>Aspergillaceae</taxon>
        <taxon>Aspergillus</taxon>
        <taxon>Aspergillus subgen. Circumdati</taxon>
    </lineage>
</organism>
<reference evidence="1 2" key="1">
    <citation type="submission" date="2019-04" db="EMBL/GenBank/DDBJ databases">
        <authorList>
            <consortium name="DOE Joint Genome Institute"/>
            <person name="Mondo S."/>
            <person name="Kjaerbolling I."/>
            <person name="Vesth T."/>
            <person name="Frisvad J.C."/>
            <person name="Nybo J.L."/>
            <person name="Theobald S."/>
            <person name="Kildgaard S."/>
            <person name="Isbrandt T."/>
            <person name="Kuo A."/>
            <person name="Sato A."/>
            <person name="Lyhne E.K."/>
            <person name="Kogle M.E."/>
            <person name="Wiebenga A."/>
            <person name="Kun R.S."/>
            <person name="Lubbers R.J."/>
            <person name="Makela M.R."/>
            <person name="Barry K."/>
            <person name="Chovatia M."/>
            <person name="Clum A."/>
            <person name="Daum C."/>
            <person name="Haridas S."/>
            <person name="He G."/>
            <person name="LaButti K."/>
            <person name="Lipzen A."/>
            <person name="Riley R."/>
            <person name="Salamov A."/>
            <person name="Simmons B.A."/>
            <person name="Magnuson J.K."/>
            <person name="Henrissat B."/>
            <person name="Mortensen U.H."/>
            <person name="Larsen T.O."/>
            <person name="Devries R.P."/>
            <person name="Grigoriev I.V."/>
            <person name="Machida M."/>
            <person name="Baker S.E."/>
            <person name="Andersen M.R."/>
            <person name="Cantor M.N."/>
            <person name="Hua S.X."/>
        </authorList>
    </citation>
    <scope>NUCLEOTIDE SEQUENCE [LARGE SCALE GENOMIC DNA]</scope>
    <source>
        <strain evidence="1 2">CBS 119388</strain>
    </source>
</reference>
<dbReference type="EMBL" id="ML736740">
    <property type="protein sequence ID" value="KAE8409131.1"/>
    <property type="molecule type" value="Genomic_DNA"/>
</dbReference>
<dbReference type="GeneID" id="43663033"/>
<name>A0A5N7DRP8_9EURO</name>
<dbReference type="RefSeq" id="XP_031946450.1">
    <property type="nucleotide sequence ID" value="XM_032078342.1"/>
</dbReference>
<keyword evidence="2" id="KW-1185">Reference proteome</keyword>